<protein>
    <submittedName>
        <fullName evidence="2">Helix-turn-helix transcriptional regulator</fullName>
    </submittedName>
</protein>
<accession>A0AAE4L089</accession>
<dbReference type="CDD" id="cd00093">
    <property type="entry name" value="HTH_XRE"/>
    <property type="match status" value="1"/>
</dbReference>
<organism evidence="2 3">
    <name type="scientific">Streptococcus parauberis</name>
    <dbReference type="NCBI Taxonomy" id="1348"/>
    <lineage>
        <taxon>Bacteria</taxon>
        <taxon>Bacillati</taxon>
        <taxon>Bacillota</taxon>
        <taxon>Bacilli</taxon>
        <taxon>Lactobacillales</taxon>
        <taxon>Streptococcaceae</taxon>
        <taxon>Streptococcus</taxon>
    </lineage>
</organism>
<dbReference type="PROSITE" id="PS50943">
    <property type="entry name" value="HTH_CROC1"/>
    <property type="match status" value="1"/>
</dbReference>
<dbReference type="InterPro" id="IPR010982">
    <property type="entry name" value="Lambda_DNA-bd_dom_sf"/>
</dbReference>
<dbReference type="RefSeq" id="WP_278743294.1">
    <property type="nucleotide sequence ID" value="NZ_JARQAG010000005.1"/>
</dbReference>
<evidence type="ECO:0000313" key="2">
    <source>
        <dbReference type="EMBL" id="MDT2731534.1"/>
    </source>
</evidence>
<sequence length="68" mass="7903">MSFNYDGLWFLAFERKISKTQLRDLVGISNSTLSKLSKNEPVSMEILGRICETLDCSIENVVEYRKER</sequence>
<dbReference type="Proteomes" id="UP001180515">
    <property type="component" value="Unassembled WGS sequence"/>
</dbReference>
<feature type="domain" description="HTH cro/C1-type" evidence="1">
    <location>
        <begin position="14"/>
        <end position="61"/>
    </location>
</feature>
<gene>
    <name evidence="2" type="ORF">P7G31_04630</name>
</gene>
<proteinExistence type="predicted"/>
<evidence type="ECO:0000313" key="3">
    <source>
        <dbReference type="Proteomes" id="UP001180515"/>
    </source>
</evidence>
<dbReference type="Gene3D" id="1.10.260.40">
    <property type="entry name" value="lambda repressor-like DNA-binding domains"/>
    <property type="match status" value="1"/>
</dbReference>
<comment type="caution">
    <text evidence="2">The sequence shown here is derived from an EMBL/GenBank/DDBJ whole genome shotgun (WGS) entry which is preliminary data.</text>
</comment>
<dbReference type="EMBL" id="JARQAG010000005">
    <property type="protein sequence ID" value="MDT2731534.1"/>
    <property type="molecule type" value="Genomic_DNA"/>
</dbReference>
<dbReference type="InterPro" id="IPR001387">
    <property type="entry name" value="Cro/C1-type_HTH"/>
</dbReference>
<dbReference type="Pfam" id="PF13443">
    <property type="entry name" value="HTH_26"/>
    <property type="match status" value="1"/>
</dbReference>
<name>A0AAE4L089_9STRE</name>
<dbReference type="SUPFAM" id="SSF47413">
    <property type="entry name" value="lambda repressor-like DNA-binding domains"/>
    <property type="match status" value="1"/>
</dbReference>
<evidence type="ECO:0000259" key="1">
    <source>
        <dbReference type="PROSITE" id="PS50943"/>
    </source>
</evidence>
<dbReference type="AlphaFoldDB" id="A0AAE4L089"/>
<dbReference type="GO" id="GO:0003677">
    <property type="term" value="F:DNA binding"/>
    <property type="evidence" value="ECO:0007669"/>
    <property type="project" value="InterPro"/>
</dbReference>
<reference evidence="2" key="1">
    <citation type="submission" date="2023-03" db="EMBL/GenBank/DDBJ databases">
        <authorList>
            <person name="Shen W."/>
            <person name="Cai J."/>
        </authorList>
    </citation>
    <scope>NUCLEOTIDE SEQUENCE</scope>
    <source>
        <strain evidence="2">P82-2</strain>
    </source>
</reference>